<comment type="caution">
    <text evidence="5">The sequence shown here is derived from an EMBL/GenBank/DDBJ whole genome shotgun (WGS) entry which is preliminary data.</text>
</comment>
<dbReference type="InterPro" id="IPR050179">
    <property type="entry name" value="Trans_hexapeptide_repeat"/>
</dbReference>
<dbReference type="InterPro" id="IPR018357">
    <property type="entry name" value="Hexapep_transf_CS"/>
</dbReference>
<dbReference type="GO" id="GO:0016746">
    <property type="term" value="F:acyltransferase activity"/>
    <property type="evidence" value="ECO:0007669"/>
    <property type="project" value="UniProtKB-KW"/>
</dbReference>
<dbReference type="Proteomes" id="UP000215155">
    <property type="component" value="Unassembled WGS sequence"/>
</dbReference>
<evidence type="ECO:0000256" key="1">
    <source>
        <dbReference type="ARBA" id="ARBA00007274"/>
    </source>
</evidence>
<evidence type="ECO:0000256" key="4">
    <source>
        <dbReference type="ARBA" id="ARBA00023315"/>
    </source>
</evidence>
<keyword evidence="4" id="KW-0012">Acyltransferase</keyword>
<dbReference type="Pfam" id="PF00132">
    <property type="entry name" value="Hexapep"/>
    <property type="match status" value="1"/>
</dbReference>
<comment type="similarity">
    <text evidence="1">Belongs to the transferase hexapeptide repeat family.</text>
</comment>
<keyword evidence="3" id="KW-0677">Repeat</keyword>
<evidence type="ECO:0000313" key="6">
    <source>
        <dbReference type="Proteomes" id="UP000215155"/>
    </source>
</evidence>
<evidence type="ECO:0000256" key="3">
    <source>
        <dbReference type="ARBA" id="ARBA00022737"/>
    </source>
</evidence>
<organism evidence="5 6">
    <name type="scientific">Segatella copri</name>
    <dbReference type="NCBI Taxonomy" id="165179"/>
    <lineage>
        <taxon>Bacteria</taxon>
        <taxon>Pseudomonadati</taxon>
        <taxon>Bacteroidota</taxon>
        <taxon>Bacteroidia</taxon>
        <taxon>Bacteroidales</taxon>
        <taxon>Prevotellaceae</taxon>
        <taxon>Segatella</taxon>
    </lineage>
</organism>
<dbReference type="PANTHER" id="PTHR43300">
    <property type="entry name" value="ACETYLTRANSFERASE"/>
    <property type="match status" value="1"/>
</dbReference>
<dbReference type="AlphaFoldDB" id="A0AA91TMH6"/>
<evidence type="ECO:0000256" key="2">
    <source>
        <dbReference type="ARBA" id="ARBA00022679"/>
    </source>
</evidence>
<reference evidence="5 6" key="1">
    <citation type="submission" date="2017-07" db="EMBL/GenBank/DDBJ databases">
        <title>Draft genome sequence of Prevotella copri isolated from the gut of healthy adult Indian.</title>
        <authorList>
            <person name="Das B."/>
            <person name="Bag S."/>
            <person name="Ghosh T.S."/>
        </authorList>
    </citation>
    <scope>NUCLEOTIDE SEQUENCE [LARGE SCALE GENOMIC DNA]</scope>
    <source>
        <strain evidence="5 6">Indica</strain>
    </source>
</reference>
<gene>
    <name evidence="5" type="ORF">CFT61_00495</name>
</gene>
<dbReference type="PANTHER" id="PTHR43300:SF11">
    <property type="entry name" value="ACETYLTRANSFERASE RV3034C-RELATED"/>
    <property type="match status" value="1"/>
</dbReference>
<proteinExistence type="inferred from homology"/>
<evidence type="ECO:0000313" key="5">
    <source>
        <dbReference type="EMBL" id="OXL45534.1"/>
    </source>
</evidence>
<accession>A0AA91TMH6</accession>
<dbReference type="PROSITE" id="PS00101">
    <property type="entry name" value="HEXAPEP_TRANSFERASES"/>
    <property type="match status" value="1"/>
</dbReference>
<dbReference type="EMBL" id="NMPZ01000001">
    <property type="protein sequence ID" value="OXL45534.1"/>
    <property type="molecule type" value="Genomic_DNA"/>
</dbReference>
<sequence length="167" mass="18756">MGNNCVFTNTNIGNYCSISSNVEIISGTHPTRNYVSTHPVFYSKETPLRFSYVNFTSFNEHKLTEEGHSLDIGNDVWIGNHVCILEGVTIGDGAIIAAGSMVVKDVAPYSIVGGVPAKLIRKRFSDTEISKLQQLKWWFWSQEKIKENLENFSNILDFLEVYTKSNA</sequence>
<dbReference type="SUPFAM" id="SSF51161">
    <property type="entry name" value="Trimeric LpxA-like enzymes"/>
    <property type="match status" value="1"/>
</dbReference>
<protein>
    <submittedName>
        <fullName evidence="5">Transferase</fullName>
    </submittedName>
</protein>
<name>A0AA91TMH6_9BACT</name>
<dbReference type="InterPro" id="IPR011004">
    <property type="entry name" value="Trimer_LpxA-like_sf"/>
</dbReference>
<dbReference type="CDD" id="cd03349">
    <property type="entry name" value="LbH_XAT"/>
    <property type="match status" value="1"/>
</dbReference>
<dbReference type="Gene3D" id="2.160.10.10">
    <property type="entry name" value="Hexapeptide repeat proteins"/>
    <property type="match status" value="1"/>
</dbReference>
<dbReference type="InterPro" id="IPR001451">
    <property type="entry name" value="Hexapep"/>
</dbReference>
<keyword evidence="2 5" id="KW-0808">Transferase</keyword>